<reference evidence="4 5" key="1">
    <citation type="submission" date="2019-02" db="EMBL/GenBank/DDBJ databases">
        <title>Deep-cultivation of Planctomycetes and their phenomic and genomic characterization uncovers novel biology.</title>
        <authorList>
            <person name="Wiegand S."/>
            <person name="Jogler M."/>
            <person name="Boedeker C."/>
            <person name="Pinto D."/>
            <person name="Vollmers J."/>
            <person name="Rivas-Marin E."/>
            <person name="Kohn T."/>
            <person name="Peeters S.H."/>
            <person name="Heuer A."/>
            <person name="Rast P."/>
            <person name="Oberbeckmann S."/>
            <person name="Bunk B."/>
            <person name="Jeske O."/>
            <person name="Meyerdierks A."/>
            <person name="Storesund J.E."/>
            <person name="Kallscheuer N."/>
            <person name="Luecker S."/>
            <person name="Lage O.M."/>
            <person name="Pohl T."/>
            <person name="Merkel B.J."/>
            <person name="Hornburger P."/>
            <person name="Mueller R.-W."/>
            <person name="Bruemmer F."/>
            <person name="Labrenz M."/>
            <person name="Spormann A.M."/>
            <person name="Op den Camp H."/>
            <person name="Overmann J."/>
            <person name="Amann R."/>
            <person name="Jetten M.S.M."/>
            <person name="Mascher T."/>
            <person name="Medema M.H."/>
            <person name="Devos D.P."/>
            <person name="Kaster A.-K."/>
            <person name="Ovreas L."/>
            <person name="Rohde M."/>
            <person name="Galperin M.Y."/>
            <person name="Jogler C."/>
        </authorList>
    </citation>
    <scope>NUCLEOTIDE SEQUENCE [LARGE SCALE GENOMIC DNA]</scope>
    <source>
        <strain evidence="4 5">CA12</strain>
    </source>
</reference>
<evidence type="ECO:0000259" key="3">
    <source>
        <dbReference type="Pfam" id="PF12850"/>
    </source>
</evidence>
<proteinExistence type="inferred from homology"/>
<dbReference type="SUPFAM" id="SSF56300">
    <property type="entry name" value="Metallo-dependent phosphatases"/>
    <property type="match status" value="1"/>
</dbReference>
<dbReference type="InterPro" id="IPR053193">
    <property type="entry name" value="MetalloPDE_YfcE-like"/>
</dbReference>
<dbReference type="RefSeq" id="WP_165700733.1">
    <property type="nucleotide sequence ID" value="NZ_CP036265.1"/>
</dbReference>
<comment type="cofactor">
    <cofactor evidence="2">
        <name>a divalent metal cation</name>
        <dbReference type="ChEBI" id="CHEBI:60240"/>
    </cofactor>
</comment>
<dbReference type="AlphaFoldDB" id="A0A517PAV5"/>
<name>A0A517PAV5_9PLAN</name>
<evidence type="ECO:0000256" key="2">
    <source>
        <dbReference type="RuleBase" id="RU362039"/>
    </source>
</evidence>
<dbReference type="Proteomes" id="UP000318741">
    <property type="component" value="Chromosome"/>
</dbReference>
<dbReference type="GO" id="GO:0046872">
    <property type="term" value="F:metal ion binding"/>
    <property type="evidence" value="ECO:0007669"/>
    <property type="project" value="UniProtKB-KW"/>
</dbReference>
<organism evidence="4 5">
    <name type="scientific">Alienimonas californiensis</name>
    <dbReference type="NCBI Taxonomy" id="2527989"/>
    <lineage>
        <taxon>Bacteria</taxon>
        <taxon>Pseudomonadati</taxon>
        <taxon>Planctomycetota</taxon>
        <taxon>Planctomycetia</taxon>
        <taxon>Planctomycetales</taxon>
        <taxon>Planctomycetaceae</taxon>
        <taxon>Alienimonas</taxon>
    </lineage>
</organism>
<comment type="similarity">
    <text evidence="1 2">Belongs to the metallophosphoesterase superfamily. YfcE family.</text>
</comment>
<dbReference type="EMBL" id="CP036265">
    <property type="protein sequence ID" value="QDT16512.1"/>
    <property type="molecule type" value="Genomic_DNA"/>
</dbReference>
<dbReference type="Gene3D" id="3.60.21.10">
    <property type="match status" value="1"/>
</dbReference>
<evidence type="ECO:0000313" key="5">
    <source>
        <dbReference type="Proteomes" id="UP000318741"/>
    </source>
</evidence>
<evidence type="ECO:0000256" key="1">
    <source>
        <dbReference type="ARBA" id="ARBA00008950"/>
    </source>
</evidence>
<dbReference type="PANTHER" id="PTHR43165:SF1">
    <property type="entry name" value="PHOSPHODIESTERASE MJ0936"/>
    <property type="match status" value="1"/>
</dbReference>
<dbReference type="GO" id="GO:0016787">
    <property type="term" value="F:hydrolase activity"/>
    <property type="evidence" value="ECO:0007669"/>
    <property type="project" value="UniProtKB-UniRule"/>
</dbReference>
<dbReference type="KEGG" id="acaf:CA12_26170"/>
<protein>
    <recommendedName>
        <fullName evidence="2">Phosphoesterase</fullName>
        <ecNumber evidence="2">3.1.4.-</ecNumber>
    </recommendedName>
</protein>
<sequence length="181" mass="19376">MLVGIFADAHDHADNVRRTVRFFNETGVGLVLFAGDLVSPLVVPPLRKLHCPLVACFGDNDGNRRGIEGGMRVVGPIGDPPFCVTAPDGTRFLLCHQLSEVRELLRDAPPPEEGGPQVVVYAHTHRHAVAKDSVGRLFVNPGECGGWVTRTPSVAIVETTSLEAKIVPLPQLGPAVVIEPV</sequence>
<evidence type="ECO:0000313" key="4">
    <source>
        <dbReference type="EMBL" id="QDT16512.1"/>
    </source>
</evidence>
<gene>
    <name evidence="4" type="ORF">CA12_26170</name>
</gene>
<accession>A0A517PAV5</accession>
<dbReference type="InterPro" id="IPR029052">
    <property type="entry name" value="Metallo-depent_PP-like"/>
</dbReference>
<feature type="domain" description="Calcineurin-like phosphoesterase" evidence="3">
    <location>
        <begin position="1"/>
        <end position="160"/>
    </location>
</feature>
<dbReference type="InterPro" id="IPR024654">
    <property type="entry name" value="Calcineurin-like_PHP_lpxH"/>
</dbReference>
<dbReference type="NCBIfam" id="TIGR00040">
    <property type="entry name" value="yfcE"/>
    <property type="match status" value="1"/>
</dbReference>
<dbReference type="EC" id="3.1.4.-" evidence="2"/>
<keyword evidence="5" id="KW-1185">Reference proteome</keyword>
<dbReference type="InterPro" id="IPR000979">
    <property type="entry name" value="Phosphodiesterase_MJ0936/Vps29"/>
</dbReference>
<dbReference type="PANTHER" id="PTHR43165">
    <property type="entry name" value="METALLOPHOSPHOESTERASE"/>
    <property type="match status" value="1"/>
</dbReference>
<keyword evidence="2" id="KW-0479">Metal-binding</keyword>
<dbReference type="Pfam" id="PF12850">
    <property type="entry name" value="Metallophos_2"/>
    <property type="match status" value="1"/>
</dbReference>